<evidence type="ECO:0000256" key="1">
    <source>
        <dbReference type="ARBA" id="ARBA00022676"/>
    </source>
</evidence>
<keyword evidence="2" id="KW-0808">Transferase</keyword>
<dbReference type="PANTHER" id="PTHR30160:SF15">
    <property type="entry name" value="GLYCOSYLTRANSFERASE HI_0523-RELATED"/>
    <property type="match status" value="1"/>
</dbReference>
<dbReference type="PANTHER" id="PTHR30160">
    <property type="entry name" value="TETRAACYLDISACCHARIDE 4'-KINASE-RELATED"/>
    <property type="match status" value="1"/>
</dbReference>
<dbReference type="AlphaFoldDB" id="A0A7H5ABQ6"/>
<dbReference type="SUPFAM" id="SSF53756">
    <property type="entry name" value="UDP-Glycosyltransferase/glycogen phosphorylase"/>
    <property type="match status" value="1"/>
</dbReference>
<dbReference type="GO" id="GO:0009244">
    <property type="term" value="P:lipopolysaccharide core region biosynthetic process"/>
    <property type="evidence" value="ECO:0007669"/>
    <property type="project" value="TreeGrafter"/>
</dbReference>
<evidence type="ECO:0000313" key="3">
    <source>
        <dbReference type="EMBL" id="EWF90772.1"/>
    </source>
</evidence>
<gene>
    <name evidence="3" type="ORF">L373_01152</name>
</gene>
<organism evidence="3 4">
    <name type="scientific">Klebsiella michiganensis</name>
    <dbReference type="NCBI Taxonomy" id="1134687"/>
    <lineage>
        <taxon>Bacteria</taxon>
        <taxon>Pseudomonadati</taxon>
        <taxon>Pseudomonadota</taxon>
        <taxon>Gammaproteobacteria</taxon>
        <taxon>Enterobacterales</taxon>
        <taxon>Enterobacteriaceae</taxon>
        <taxon>Klebsiella/Raoultella group</taxon>
        <taxon>Klebsiella</taxon>
    </lineage>
</organism>
<dbReference type="Gene3D" id="3.40.50.2000">
    <property type="entry name" value="Glycogen Phosphorylase B"/>
    <property type="match status" value="2"/>
</dbReference>
<dbReference type="EMBL" id="JCNZ01000007">
    <property type="protein sequence ID" value="EWF90772.1"/>
    <property type="molecule type" value="Genomic_DNA"/>
</dbReference>
<name>A0A7H5ABQ6_9ENTR</name>
<dbReference type="RefSeq" id="WP_004854345.1">
    <property type="nucleotide sequence ID" value="NZ_JAUCJJ010000079.1"/>
</dbReference>
<evidence type="ECO:0000256" key="2">
    <source>
        <dbReference type="ARBA" id="ARBA00022679"/>
    </source>
</evidence>
<sequence length="524" mass="57374">MAGIGPLSKGLVSTLLSLKILRKAVSRLIFRLLADKPLPAKAPSEKTHILLLRWDAKLGDAIVSSFFFRESRKLNAHLTVLTVNDLAEMHTNTFGVDEVIVTNPHPGLGELRRLVNQLSNVDVVVHLVGRLQPAEIVFIRLLRPANLYSLDDSLRCVNRKMGFAANTLNIVEQYKYILQDLGAKEIDTQYIVPLPAELPPAALSPQILFNPYASRRDKGLSPSRATAILQAITDEFPGHSVGILCSPSTLHSAQHLENAVARDNVAVLHDGLTPEKVAGYILRARAVVSVDTAIVHMAVGLKAKLVAIYPLIAGQHNPWLPPRSPFTQVIYSEQQTDTLRRTGKKNMDAFSLTSLMNALQTLLTLPAEAKNSMSLNARIIPGLGVATGTLARQLPLICEKFPEVAGCYAGTINLEFSVPVAVVRPDHRTAPLAWTPSGRTTEIFDLLRIELEFSHLTERIPAWLYIAHDSPHRRTPTIHEAIAPHINLNGATHCRLHLPAEAIVLGESDTQATEAINLSLSSTQ</sequence>
<evidence type="ECO:0008006" key="5">
    <source>
        <dbReference type="Google" id="ProtNLM"/>
    </source>
</evidence>
<reference evidence="3 4" key="1">
    <citation type="submission" date="2014-01" db="EMBL/GenBank/DDBJ databases">
        <title>The Genome Sequence of Klebsiella oxytoca MGH 27.</title>
        <authorList>
            <consortium name="The Broad Institute Genomics Platform"/>
            <consortium name="The Broad Institute Genome Sequencing Center for Infectious Disease"/>
            <person name="Murphy C."/>
            <person name="Cosimi L."/>
            <person name="Cerqueira G."/>
            <person name="Feldgarden M."/>
            <person name="Earl A."/>
            <person name="Hung D."/>
            <person name="Onderdonk A.B."/>
            <person name="Ferraro M.J."/>
            <person name="Hooper D."/>
            <person name="Dekker J."/>
            <person name="O'Brien T."/>
            <person name="Huang S."/>
            <person name="Quan V."/>
            <person name="Ernst C."/>
            <person name="Delaney M."/>
            <person name="DuBois A."/>
            <person name="Kim D.S."/>
            <person name="Young S.K."/>
            <person name="Zeng Q."/>
            <person name="Gargeya S."/>
            <person name="Fitzgerald M."/>
            <person name="Abouelleil A."/>
            <person name="Alvarado L."/>
            <person name="Berlin A.M."/>
            <person name="Chapman S.B."/>
            <person name="Gainer-Dewar J."/>
            <person name="Goldberg J."/>
            <person name="Gnerre S."/>
            <person name="Griggs A."/>
            <person name="Gujja S."/>
            <person name="Hansen M."/>
            <person name="Howarth C."/>
            <person name="Imamovic A."/>
            <person name="Ireland A."/>
            <person name="Larimer J."/>
            <person name="McCowan C."/>
            <person name="Murphy C."/>
            <person name="Pearson M."/>
            <person name="Poon T.W."/>
            <person name="Priest M."/>
            <person name="Roberts A."/>
            <person name="Saif S."/>
            <person name="Shea T."/>
            <person name="Sykes S."/>
            <person name="Wortman J."/>
            <person name="Nusbaum C."/>
            <person name="Birren B."/>
        </authorList>
    </citation>
    <scope>NUCLEOTIDE SEQUENCE [LARGE SCALE GENOMIC DNA]</scope>
    <source>
        <strain evidence="3 4">MGH 27</strain>
    </source>
</reference>
<dbReference type="InterPro" id="IPR051199">
    <property type="entry name" value="LPS_LOS_Heptosyltrfase"/>
</dbReference>
<keyword evidence="1" id="KW-0328">Glycosyltransferase</keyword>
<dbReference type="GO" id="GO:0005829">
    <property type="term" value="C:cytosol"/>
    <property type="evidence" value="ECO:0007669"/>
    <property type="project" value="TreeGrafter"/>
</dbReference>
<comment type="caution">
    <text evidence="3">The sequence shown here is derived from an EMBL/GenBank/DDBJ whole genome shotgun (WGS) entry which is preliminary data.</text>
</comment>
<evidence type="ECO:0000313" key="4">
    <source>
        <dbReference type="Proteomes" id="UP000020202"/>
    </source>
</evidence>
<proteinExistence type="predicted"/>
<protein>
    <recommendedName>
        <fullName evidence="5">Glycosyltransferase family 9 protein</fullName>
    </recommendedName>
</protein>
<dbReference type="Pfam" id="PF01075">
    <property type="entry name" value="Glyco_transf_9"/>
    <property type="match status" value="1"/>
</dbReference>
<accession>A0A7H5ABQ6</accession>
<dbReference type="GO" id="GO:0008713">
    <property type="term" value="F:ADP-heptose-lipopolysaccharide heptosyltransferase activity"/>
    <property type="evidence" value="ECO:0007669"/>
    <property type="project" value="TreeGrafter"/>
</dbReference>
<dbReference type="InterPro" id="IPR002201">
    <property type="entry name" value="Glyco_trans_9"/>
</dbReference>
<dbReference type="Proteomes" id="UP000020202">
    <property type="component" value="Unassembled WGS sequence"/>
</dbReference>